<dbReference type="STRING" id="426756.SAMN04488126_12110"/>
<keyword evidence="2" id="KW-0808">Transferase</keyword>
<dbReference type="PANTHER" id="PTHR37418:SF2">
    <property type="entry name" value="3-KETO-5-AMINOHEXANOATE CLEAVAGE ENZYME"/>
    <property type="match status" value="1"/>
</dbReference>
<dbReference type="AlphaFoldDB" id="A0A1G7FU01"/>
<dbReference type="PANTHER" id="PTHR37418">
    <property type="entry name" value="3-KETO-5-AMINOHEXANOATE CLEAVAGE ENZYME-RELATED"/>
    <property type="match status" value="1"/>
</dbReference>
<proteinExistence type="predicted"/>
<dbReference type="Proteomes" id="UP000198823">
    <property type="component" value="Unassembled WGS sequence"/>
</dbReference>
<accession>A0A1G7FU01</accession>
<evidence type="ECO:0000256" key="2">
    <source>
        <dbReference type="ARBA" id="ARBA00022679"/>
    </source>
</evidence>
<reference evidence="6 7" key="1">
    <citation type="submission" date="2016-10" db="EMBL/GenBank/DDBJ databases">
        <authorList>
            <person name="de Groot N.N."/>
        </authorList>
    </citation>
    <scope>NUCLEOTIDE SEQUENCE [LARGE SCALE GENOMIC DNA]</scope>
    <source>
        <strain evidence="6 7">CGMCC 1.6762</strain>
    </source>
</reference>
<organism evidence="6 7">
    <name type="scientific">Bhargavaea beijingensis</name>
    <dbReference type="NCBI Taxonomy" id="426756"/>
    <lineage>
        <taxon>Bacteria</taxon>
        <taxon>Bacillati</taxon>
        <taxon>Bacillota</taxon>
        <taxon>Bacilli</taxon>
        <taxon>Bacillales</taxon>
        <taxon>Caryophanaceae</taxon>
        <taxon>Bhargavaea</taxon>
    </lineage>
</organism>
<keyword evidence="8" id="KW-1185">Reference proteome</keyword>
<evidence type="ECO:0000256" key="3">
    <source>
        <dbReference type="ARBA" id="ARBA00022723"/>
    </source>
</evidence>
<evidence type="ECO:0000313" key="6">
    <source>
        <dbReference type="EMBL" id="SDE79252.1"/>
    </source>
</evidence>
<dbReference type="GO" id="GO:0046872">
    <property type="term" value="F:metal ion binding"/>
    <property type="evidence" value="ECO:0007669"/>
    <property type="project" value="UniProtKB-KW"/>
</dbReference>
<sequence length="281" mass="30543">MEKLVITLAPNGGLHMKGNNPNIPLTTDEIAEDVSKACEAGASILHLHVRGNDGTPTAELDVLKEAVQKIQEKCDILIGLTTASKLNGTEEERLGICRLSPQLASLNVGSLNFGEVAFINTPEYLRKAAKTMQEAKIKPELEVFDLGMMENAKKLIAEGLISPPYHFQFILGAPGGAPATPRALLSYIDHLPENSTWGVIALQNQLLLHTMAIGMGGHVRVGMEDSIHYKPGELAESNAQLVSRLVQIAKELGREVATPDETEEIYQLPRRRIKSNTAIKS</sequence>
<dbReference type="InterPro" id="IPR008567">
    <property type="entry name" value="BKACE"/>
</dbReference>
<dbReference type="GO" id="GO:0043720">
    <property type="term" value="F:3-keto-5-aminohexanoate cleavage activity"/>
    <property type="evidence" value="ECO:0007669"/>
    <property type="project" value="InterPro"/>
</dbReference>
<dbReference type="EMBL" id="FNAR01000021">
    <property type="protein sequence ID" value="SDE79252.1"/>
    <property type="molecule type" value="Genomic_DNA"/>
</dbReference>
<keyword evidence="3" id="KW-0479">Metal-binding</keyword>
<gene>
    <name evidence="5" type="ORF">EJA12_06300</name>
    <name evidence="6" type="ORF">SAMN04488126_12110</name>
</gene>
<keyword evidence="4" id="KW-0862">Zinc</keyword>
<evidence type="ECO:0000313" key="5">
    <source>
        <dbReference type="EMBL" id="RSK33752.1"/>
    </source>
</evidence>
<evidence type="ECO:0000313" key="8">
    <source>
        <dbReference type="Proteomes" id="UP000272481"/>
    </source>
</evidence>
<dbReference type="Gene3D" id="3.20.20.70">
    <property type="entry name" value="Aldolase class I"/>
    <property type="match status" value="1"/>
</dbReference>
<dbReference type="Proteomes" id="UP000272481">
    <property type="component" value="Unassembled WGS sequence"/>
</dbReference>
<evidence type="ECO:0000313" key="7">
    <source>
        <dbReference type="Proteomes" id="UP000198823"/>
    </source>
</evidence>
<dbReference type="EMBL" id="RWGW01000008">
    <property type="protein sequence ID" value="RSK33752.1"/>
    <property type="molecule type" value="Genomic_DNA"/>
</dbReference>
<dbReference type="OrthoDB" id="63399at2"/>
<dbReference type="InterPro" id="IPR013785">
    <property type="entry name" value="Aldolase_TIM"/>
</dbReference>
<evidence type="ECO:0000256" key="1">
    <source>
        <dbReference type="ARBA" id="ARBA00001947"/>
    </source>
</evidence>
<comment type="cofactor">
    <cofactor evidence="1">
        <name>Zn(2+)</name>
        <dbReference type="ChEBI" id="CHEBI:29105"/>
    </cofactor>
</comment>
<dbReference type="RefSeq" id="WP_092098282.1">
    <property type="nucleotide sequence ID" value="NZ_FNAR01000021.1"/>
</dbReference>
<name>A0A1G7FU01_9BACL</name>
<protein>
    <submittedName>
        <fullName evidence="6">3-keto-5-aminohexanoate cleavage enzyme</fullName>
    </submittedName>
    <submittedName>
        <fullName evidence="5">3-keto-5-aminohexanoate cleavage protein</fullName>
    </submittedName>
</protein>
<reference evidence="5 8" key="2">
    <citation type="submission" date="2018-12" db="EMBL/GenBank/DDBJ databases">
        <title>Comparitive functional genomics of dry heat resistant strains isolated from the viking spacecraft.</title>
        <authorList>
            <person name="Seuylemezian A."/>
            <person name="Vaishampayan P."/>
        </authorList>
    </citation>
    <scope>NUCLEOTIDE SEQUENCE [LARGE SCALE GENOMIC DNA]</scope>
    <source>
        <strain evidence="5 8">M6-11</strain>
    </source>
</reference>
<dbReference type="Pfam" id="PF05853">
    <property type="entry name" value="BKACE"/>
    <property type="match status" value="1"/>
</dbReference>
<evidence type="ECO:0000256" key="4">
    <source>
        <dbReference type="ARBA" id="ARBA00022833"/>
    </source>
</evidence>